<dbReference type="AlphaFoldDB" id="A0AA42DSI0"/>
<dbReference type="PANTHER" id="PTHR42713:SF3">
    <property type="entry name" value="TRANSCRIPTIONAL REGULATORY PROTEIN HPTR"/>
    <property type="match status" value="1"/>
</dbReference>
<keyword evidence="7" id="KW-0238">DNA-binding</keyword>
<feature type="domain" description="Response regulatory" evidence="12">
    <location>
        <begin position="3"/>
        <end position="120"/>
    </location>
</feature>
<dbReference type="InterPro" id="IPR018062">
    <property type="entry name" value="HTH_AraC-typ_CS"/>
</dbReference>
<dbReference type="Pfam" id="PF12833">
    <property type="entry name" value="HTH_18"/>
    <property type="match status" value="1"/>
</dbReference>
<evidence type="ECO:0000256" key="2">
    <source>
        <dbReference type="ARBA" id="ARBA00018672"/>
    </source>
</evidence>
<dbReference type="SMART" id="SM00342">
    <property type="entry name" value="HTH_ARAC"/>
    <property type="match status" value="1"/>
</dbReference>
<keyword evidence="6" id="KW-0805">Transcription regulation</keyword>
<feature type="modified residue" description="4-aspartylphosphate" evidence="10">
    <location>
        <position position="55"/>
    </location>
</feature>
<dbReference type="Gene3D" id="3.40.50.2300">
    <property type="match status" value="1"/>
</dbReference>
<evidence type="ECO:0000256" key="4">
    <source>
        <dbReference type="ARBA" id="ARBA00022553"/>
    </source>
</evidence>
<evidence type="ECO:0000313" key="13">
    <source>
        <dbReference type="EMBL" id="MDA3734185.1"/>
    </source>
</evidence>
<reference evidence="13" key="1">
    <citation type="journal article" date="2023" name="Int. J. Syst. Evol. Microbiol.">
        <title>&lt;i&gt;Holtiella tumoricola&lt;/i&gt; gen. nov. sp. nov., isolated from a human clinical sample.</title>
        <authorList>
            <person name="Allen-Vercoe E."/>
            <person name="Daigneault M.C."/>
            <person name="Vancuren S.J."/>
            <person name="Cochrane K."/>
            <person name="O'Neal L.L."/>
            <person name="Sankaranarayanan K."/>
            <person name="Lawson P.A."/>
        </authorList>
    </citation>
    <scope>NUCLEOTIDE SEQUENCE</scope>
    <source>
        <strain evidence="13">CC70A</strain>
    </source>
</reference>
<keyword evidence="14" id="KW-1185">Reference proteome</keyword>
<keyword evidence="8" id="KW-0804">Transcription</keyword>
<accession>A0AA42DSI0</accession>
<dbReference type="GO" id="GO:0043565">
    <property type="term" value="F:sequence-specific DNA binding"/>
    <property type="evidence" value="ECO:0007669"/>
    <property type="project" value="InterPro"/>
</dbReference>
<comment type="caution">
    <text evidence="13">The sequence shown here is derived from an EMBL/GenBank/DDBJ whole genome shotgun (WGS) entry which is preliminary data.</text>
</comment>
<dbReference type="Pfam" id="PF00072">
    <property type="entry name" value="Response_reg"/>
    <property type="match status" value="1"/>
</dbReference>
<proteinExistence type="predicted"/>
<keyword evidence="4 10" id="KW-0597">Phosphoprotein</keyword>
<dbReference type="RefSeq" id="WP_271013786.1">
    <property type="nucleotide sequence ID" value="NZ_JAQIFT010000074.1"/>
</dbReference>
<dbReference type="InterPro" id="IPR020449">
    <property type="entry name" value="Tscrpt_reg_AraC-type_HTH"/>
</dbReference>
<keyword evidence="5" id="KW-0902">Two-component regulatory system</keyword>
<dbReference type="PROSITE" id="PS00041">
    <property type="entry name" value="HTH_ARAC_FAMILY_1"/>
    <property type="match status" value="1"/>
</dbReference>
<evidence type="ECO:0000256" key="3">
    <source>
        <dbReference type="ARBA" id="ARBA00022490"/>
    </source>
</evidence>
<comment type="function">
    <text evidence="9">May play the central regulatory role in sporulation. It may be an element of the effector pathway responsible for the activation of sporulation genes in response to nutritional stress. Spo0A may act in concert with spo0H (a sigma factor) to control the expression of some genes that are critical to the sporulation process.</text>
</comment>
<dbReference type="InterPro" id="IPR009057">
    <property type="entry name" value="Homeodomain-like_sf"/>
</dbReference>
<dbReference type="SUPFAM" id="SSF46689">
    <property type="entry name" value="Homeodomain-like"/>
    <property type="match status" value="2"/>
</dbReference>
<evidence type="ECO:0000256" key="7">
    <source>
        <dbReference type="ARBA" id="ARBA00023125"/>
    </source>
</evidence>
<gene>
    <name evidence="13" type="ORF">PBV87_22180</name>
</gene>
<dbReference type="GO" id="GO:0003700">
    <property type="term" value="F:DNA-binding transcription factor activity"/>
    <property type="evidence" value="ECO:0007669"/>
    <property type="project" value="InterPro"/>
</dbReference>
<dbReference type="Gene3D" id="1.10.10.60">
    <property type="entry name" value="Homeodomain-like"/>
    <property type="match status" value="2"/>
</dbReference>
<evidence type="ECO:0000256" key="9">
    <source>
        <dbReference type="ARBA" id="ARBA00024867"/>
    </source>
</evidence>
<dbReference type="PANTHER" id="PTHR42713">
    <property type="entry name" value="HISTIDINE KINASE-RELATED"/>
    <property type="match status" value="1"/>
</dbReference>
<dbReference type="EMBL" id="JAQIFT010000074">
    <property type="protein sequence ID" value="MDA3734185.1"/>
    <property type="molecule type" value="Genomic_DNA"/>
</dbReference>
<keyword evidence="3" id="KW-0963">Cytoplasm</keyword>
<dbReference type="InterPro" id="IPR051552">
    <property type="entry name" value="HptR"/>
</dbReference>
<dbReference type="GO" id="GO:0005737">
    <property type="term" value="C:cytoplasm"/>
    <property type="evidence" value="ECO:0007669"/>
    <property type="project" value="UniProtKB-SubCell"/>
</dbReference>
<dbReference type="InterPro" id="IPR018060">
    <property type="entry name" value="HTH_AraC"/>
</dbReference>
<dbReference type="PRINTS" id="PR00032">
    <property type="entry name" value="HTHARAC"/>
</dbReference>
<evidence type="ECO:0000259" key="11">
    <source>
        <dbReference type="PROSITE" id="PS01124"/>
    </source>
</evidence>
<evidence type="ECO:0000256" key="6">
    <source>
        <dbReference type="ARBA" id="ARBA00023015"/>
    </source>
</evidence>
<sequence length="265" mass="30837">MYKVLIIDDEVFIREGMRQVIPWKELGCELIGEAQNGEEGIEKLIQYNPDIIISDIRMPKKNGLEMIDEMKSINQEVQIIILTGFREFEYAQQAIRLGVLRFLLKPSKLDEIKEAITAAVTQIKQNPHKRDRAEIEVAVEEVAVTEVVEINNENEELDKPQYLVKQAIEYINKHYNQKLDLQTIADELFVSTWHLSKVIKKQTGTNFVDLLNSARVENAKKLLVESNMKVYEIAEYVGYTDTAYFSKIFKKITQITPNEYRNKMY</sequence>
<evidence type="ECO:0000259" key="12">
    <source>
        <dbReference type="PROSITE" id="PS50110"/>
    </source>
</evidence>
<evidence type="ECO:0000313" key="14">
    <source>
        <dbReference type="Proteomes" id="UP001169242"/>
    </source>
</evidence>
<dbReference type="CDD" id="cd17536">
    <property type="entry name" value="REC_YesN-like"/>
    <property type="match status" value="1"/>
</dbReference>
<dbReference type="SUPFAM" id="SSF52172">
    <property type="entry name" value="CheY-like"/>
    <property type="match status" value="1"/>
</dbReference>
<dbReference type="PROSITE" id="PS50110">
    <property type="entry name" value="RESPONSE_REGULATORY"/>
    <property type="match status" value="1"/>
</dbReference>
<dbReference type="SMART" id="SM00448">
    <property type="entry name" value="REC"/>
    <property type="match status" value="1"/>
</dbReference>
<dbReference type="GO" id="GO:0000160">
    <property type="term" value="P:phosphorelay signal transduction system"/>
    <property type="evidence" value="ECO:0007669"/>
    <property type="project" value="UniProtKB-KW"/>
</dbReference>
<feature type="domain" description="HTH araC/xylS-type" evidence="11">
    <location>
        <begin position="165"/>
        <end position="263"/>
    </location>
</feature>
<dbReference type="PROSITE" id="PS01124">
    <property type="entry name" value="HTH_ARAC_FAMILY_2"/>
    <property type="match status" value="1"/>
</dbReference>
<organism evidence="13 14">
    <name type="scientific">Holtiella tumoricola</name>
    <dbReference type="NCBI Taxonomy" id="3018743"/>
    <lineage>
        <taxon>Bacteria</taxon>
        <taxon>Bacillati</taxon>
        <taxon>Bacillota</taxon>
        <taxon>Clostridia</taxon>
        <taxon>Lachnospirales</taxon>
        <taxon>Cellulosilyticaceae</taxon>
        <taxon>Holtiella</taxon>
    </lineage>
</organism>
<evidence type="ECO:0000256" key="1">
    <source>
        <dbReference type="ARBA" id="ARBA00004496"/>
    </source>
</evidence>
<dbReference type="InterPro" id="IPR001789">
    <property type="entry name" value="Sig_transdc_resp-reg_receiver"/>
</dbReference>
<evidence type="ECO:0000256" key="10">
    <source>
        <dbReference type="PROSITE-ProRule" id="PRU00169"/>
    </source>
</evidence>
<dbReference type="InterPro" id="IPR011006">
    <property type="entry name" value="CheY-like_superfamily"/>
</dbReference>
<evidence type="ECO:0000256" key="8">
    <source>
        <dbReference type="ARBA" id="ARBA00023163"/>
    </source>
</evidence>
<protein>
    <recommendedName>
        <fullName evidence="2">Stage 0 sporulation protein A homolog</fullName>
    </recommendedName>
</protein>
<name>A0AA42DSI0_9FIRM</name>
<evidence type="ECO:0000256" key="5">
    <source>
        <dbReference type="ARBA" id="ARBA00023012"/>
    </source>
</evidence>
<comment type="subcellular location">
    <subcellularLocation>
        <location evidence="1">Cytoplasm</location>
    </subcellularLocation>
</comment>
<dbReference type="Proteomes" id="UP001169242">
    <property type="component" value="Unassembled WGS sequence"/>
</dbReference>